<reference evidence="2 3" key="1">
    <citation type="journal article" date="2010" name="Nature">
        <title>The Ectocarpus genome and the independent evolution of multicellularity in brown algae.</title>
        <authorList>
            <person name="Cock J.M."/>
            <person name="Sterck L."/>
            <person name="Rouze P."/>
            <person name="Scornet D."/>
            <person name="Allen A.E."/>
            <person name="Amoutzias G."/>
            <person name="Anthouard V."/>
            <person name="Artiguenave F."/>
            <person name="Aury J.M."/>
            <person name="Badger J.H."/>
            <person name="Beszteri B."/>
            <person name="Billiau K."/>
            <person name="Bonnet E."/>
            <person name="Bothwell J.H."/>
            <person name="Bowler C."/>
            <person name="Boyen C."/>
            <person name="Brownlee C."/>
            <person name="Carrano C.J."/>
            <person name="Charrier B."/>
            <person name="Cho G.Y."/>
            <person name="Coelho S.M."/>
            <person name="Collen J."/>
            <person name="Corre E."/>
            <person name="Da Silva C."/>
            <person name="Delage L."/>
            <person name="Delaroque N."/>
            <person name="Dittami S.M."/>
            <person name="Doulbeau S."/>
            <person name="Elias M."/>
            <person name="Farnham G."/>
            <person name="Gachon C.M."/>
            <person name="Gschloessl B."/>
            <person name="Heesch S."/>
            <person name="Jabbari K."/>
            <person name="Jubin C."/>
            <person name="Kawai H."/>
            <person name="Kimura K."/>
            <person name="Kloareg B."/>
            <person name="Kupper F.C."/>
            <person name="Lang D."/>
            <person name="Le Bail A."/>
            <person name="Leblanc C."/>
            <person name="Lerouge P."/>
            <person name="Lohr M."/>
            <person name="Lopez P.J."/>
            <person name="Martens C."/>
            <person name="Maumus F."/>
            <person name="Michel G."/>
            <person name="Miranda-Saavedra D."/>
            <person name="Morales J."/>
            <person name="Moreau H."/>
            <person name="Motomura T."/>
            <person name="Nagasato C."/>
            <person name="Napoli C.A."/>
            <person name="Nelson D.R."/>
            <person name="Nyvall-Collen P."/>
            <person name="Peters A.F."/>
            <person name="Pommier C."/>
            <person name="Potin P."/>
            <person name="Poulain J."/>
            <person name="Quesneville H."/>
            <person name="Read B."/>
            <person name="Rensing S.A."/>
            <person name="Ritter A."/>
            <person name="Rousvoal S."/>
            <person name="Samanta M."/>
            <person name="Samson G."/>
            <person name="Schroeder D.C."/>
            <person name="Segurens B."/>
            <person name="Strittmatter M."/>
            <person name="Tonon T."/>
            <person name="Tregear J.W."/>
            <person name="Valentin K."/>
            <person name="von Dassow P."/>
            <person name="Yamagishi T."/>
            <person name="Van de Peer Y."/>
            <person name="Wincker P."/>
        </authorList>
    </citation>
    <scope>NUCLEOTIDE SEQUENCE [LARGE SCALE GENOMIC DNA]</scope>
    <source>
        <strain evidence="3">Ec32 / CCAP1310/4</strain>
    </source>
</reference>
<dbReference type="EMBL" id="FN649736">
    <property type="protein sequence ID" value="CBN75216.1"/>
    <property type="molecule type" value="Genomic_DNA"/>
</dbReference>
<protein>
    <submittedName>
        <fullName evidence="2">Uncharacterized protein</fullName>
    </submittedName>
</protein>
<feature type="compositionally biased region" description="Low complexity" evidence="1">
    <location>
        <begin position="65"/>
        <end position="76"/>
    </location>
</feature>
<accession>D8LSF9</accession>
<dbReference type="OrthoDB" id="10384260at2759"/>
<feature type="compositionally biased region" description="Low complexity" evidence="1">
    <location>
        <begin position="40"/>
        <end position="49"/>
    </location>
</feature>
<organism evidence="2 3">
    <name type="scientific">Ectocarpus siliculosus</name>
    <name type="common">Brown alga</name>
    <name type="synonym">Conferva siliculosa</name>
    <dbReference type="NCBI Taxonomy" id="2880"/>
    <lineage>
        <taxon>Eukaryota</taxon>
        <taxon>Sar</taxon>
        <taxon>Stramenopiles</taxon>
        <taxon>Ochrophyta</taxon>
        <taxon>PX clade</taxon>
        <taxon>Phaeophyceae</taxon>
        <taxon>Ectocarpales</taxon>
        <taxon>Ectocarpaceae</taxon>
        <taxon>Ectocarpus</taxon>
    </lineage>
</organism>
<dbReference type="InParanoid" id="D8LSF9"/>
<evidence type="ECO:0000313" key="2">
    <source>
        <dbReference type="EMBL" id="CBN75216.1"/>
    </source>
</evidence>
<name>D8LSF9_ECTSI</name>
<evidence type="ECO:0000313" key="3">
    <source>
        <dbReference type="Proteomes" id="UP000002630"/>
    </source>
</evidence>
<feature type="region of interest" description="Disordered" evidence="1">
    <location>
        <begin position="22"/>
        <end position="108"/>
    </location>
</feature>
<sequence length="139" mass="14745">MVREAGVIRLLWRTALSQSVAAQRRSSSRTPAATTAIRSGLATAPPAEGGTAGGEGGEEDEEALGEAAAKRAALLKRYGDRTPPSGPIAVKVDPAKAETGNSSRGFDVEKAAAGEVNHNEIWGDYVRYMEHQRKKGWKT</sequence>
<dbReference type="AlphaFoldDB" id="D8LSF9"/>
<keyword evidence="3" id="KW-1185">Reference proteome</keyword>
<gene>
    <name evidence="2" type="ORF">Esi_0072_0081</name>
</gene>
<dbReference type="Proteomes" id="UP000002630">
    <property type="component" value="Linkage Group LG11"/>
</dbReference>
<proteinExistence type="predicted"/>
<evidence type="ECO:0000256" key="1">
    <source>
        <dbReference type="SAM" id="MobiDB-lite"/>
    </source>
</evidence>
<dbReference type="EMBL" id="FN648949">
    <property type="protein sequence ID" value="CBN75216.1"/>
    <property type="molecule type" value="Genomic_DNA"/>
</dbReference>